<gene>
    <name evidence="4" type="ORF">BRAA06T24233Z</name>
</gene>
<dbReference type="SMART" id="SM00248">
    <property type="entry name" value="ANK"/>
    <property type="match status" value="6"/>
</dbReference>
<evidence type="ECO:0000256" key="2">
    <source>
        <dbReference type="SAM" id="Phobius"/>
    </source>
</evidence>
<dbReference type="Gene3D" id="1.25.40.20">
    <property type="entry name" value="Ankyrin repeat-containing domain"/>
    <property type="match status" value="2"/>
</dbReference>
<dbReference type="PANTHER" id="PTHR24128">
    <property type="entry name" value="HOMEOBOX PROTEIN WARIAI"/>
    <property type="match status" value="1"/>
</dbReference>
<feature type="repeat" description="ANK" evidence="1">
    <location>
        <begin position="137"/>
        <end position="159"/>
    </location>
</feature>
<dbReference type="Pfam" id="PF00023">
    <property type="entry name" value="Ank"/>
    <property type="match status" value="1"/>
</dbReference>
<accession>A0A3P5YW02</accession>
<dbReference type="PROSITE" id="PS50297">
    <property type="entry name" value="ANK_REP_REGION"/>
    <property type="match status" value="2"/>
</dbReference>
<evidence type="ECO:0000313" key="4">
    <source>
        <dbReference type="EMBL" id="VDC65693.1"/>
    </source>
</evidence>
<dbReference type="InterPro" id="IPR002110">
    <property type="entry name" value="Ankyrin_rpt"/>
</dbReference>
<feature type="domain" description="PGG" evidence="3">
    <location>
        <begin position="353"/>
        <end position="441"/>
    </location>
</feature>
<dbReference type="PROSITE" id="PS50088">
    <property type="entry name" value="ANK_REPEAT"/>
    <property type="match status" value="2"/>
</dbReference>
<dbReference type="EMBL" id="LR031569">
    <property type="protein sequence ID" value="VDC65693.1"/>
    <property type="molecule type" value="Genomic_DNA"/>
</dbReference>
<dbReference type="PANTHER" id="PTHR24128:SF55">
    <property type="entry name" value="ANKYRIN REPEAT FAMILY PROTEIN"/>
    <property type="match status" value="1"/>
</dbReference>
<name>A0A3P5YW02_BRACM</name>
<dbReference type="InterPro" id="IPR026961">
    <property type="entry name" value="PGG_dom"/>
</dbReference>
<feature type="transmembrane region" description="Helical" evidence="2">
    <location>
        <begin position="426"/>
        <end position="445"/>
    </location>
</feature>
<feature type="repeat" description="ANK" evidence="1">
    <location>
        <begin position="251"/>
        <end position="273"/>
    </location>
</feature>
<dbReference type="InterPro" id="IPR036770">
    <property type="entry name" value="Ankyrin_rpt-contain_sf"/>
</dbReference>
<keyword evidence="1" id="KW-0040">ANK repeat</keyword>
<evidence type="ECO:0000259" key="3">
    <source>
        <dbReference type="Pfam" id="PF13962"/>
    </source>
</evidence>
<dbReference type="Pfam" id="PF12796">
    <property type="entry name" value="Ank_2"/>
    <property type="match status" value="1"/>
</dbReference>
<dbReference type="AlphaFoldDB" id="A0A3P5YW02"/>
<keyword evidence="2" id="KW-0812">Transmembrane</keyword>
<reference evidence="4" key="1">
    <citation type="submission" date="2018-11" db="EMBL/GenBank/DDBJ databases">
        <authorList>
            <consortium name="Genoscope - CEA"/>
            <person name="William W."/>
        </authorList>
    </citation>
    <scope>NUCLEOTIDE SEQUENCE</scope>
</reference>
<sequence>MSRGNADLVAECLLTSPECIQDKTVDRQNALHLAVLHDRFEVLQVLTGWIQRMSQRNADSIEYCNLCMDRRLQQAAESGSINDLYALIDENPCILENIDAMPFVNTPLHIAAASDKIAFAVEMLNLKPSFAKKLNTNGCSPLHLAVEKDQQELVTWLLRIDPSLAGVKGREGITLFHLLVLRGNVDLVVECLVTSPECIRDVSVTGQNALHLAVMNERFEVLQVLTGWIQRMSQKNARSIKYSALNKMDLTGNTPLHLAAYKNDHQMVRLLLDCRMIQQNEINGEGLTFLDILRRQGQIDEGGDLEQAALKTGCKEAASLPKLVRGYDFFKSPITFWAYCSTHTRRISSDTSDEARGVFLIICTLLITATYQTSLQPPGGVNQSEGHAVMKQTFFIVLWVSNTIGFCCAIFYTFCLLPARGLLTLWFFYIGASLCVSYALAMAVISPQPLVFLTACFALYLLFPLYVLMEVFLRQWRRHQTVAPDPKLSWFWKV</sequence>
<feature type="transmembrane region" description="Helical" evidence="2">
    <location>
        <begin position="394"/>
        <end position="414"/>
    </location>
</feature>
<feature type="transmembrane region" description="Helical" evidence="2">
    <location>
        <begin position="355"/>
        <end position="374"/>
    </location>
</feature>
<dbReference type="SUPFAM" id="SSF48403">
    <property type="entry name" value="Ankyrin repeat"/>
    <property type="match status" value="1"/>
</dbReference>
<evidence type="ECO:0000256" key="1">
    <source>
        <dbReference type="PROSITE-ProRule" id="PRU00023"/>
    </source>
</evidence>
<proteinExistence type="predicted"/>
<keyword evidence="2" id="KW-1133">Transmembrane helix</keyword>
<feature type="transmembrane region" description="Helical" evidence="2">
    <location>
        <begin position="451"/>
        <end position="469"/>
    </location>
</feature>
<keyword evidence="2" id="KW-0472">Membrane</keyword>
<protein>
    <recommendedName>
        <fullName evidence="3">PGG domain-containing protein</fullName>
    </recommendedName>
</protein>
<dbReference type="Pfam" id="PF13962">
    <property type="entry name" value="PGG"/>
    <property type="match status" value="1"/>
</dbReference>
<organism evidence="4">
    <name type="scientific">Brassica campestris</name>
    <name type="common">Field mustard</name>
    <dbReference type="NCBI Taxonomy" id="3711"/>
    <lineage>
        <taxon>Eukaryota</taxon>
        <taxon>Viridiplantae</taxon>
        <taxon>Streptophyta</taxon>
        <taxon>Embryophyta</taxon>
        <taxon>Tracheophyta</taxon>
        <taxon>Spermatophyta</taxon>
        <taxon>Magnoliopsida</taxon>
        <taxon>eudicotyledons</taxon>
        <taxon>Gunneridae</taxon>
        <taxon>Pentapetalae</taxon>
        <taxon>rosids</taxon>
        <taxon>malvids</taxon>
        <taxon>Brassicales</taxon>
        <taxon>Brassicaceae</taxon>
        <taxon>Brassiceae</taxon>
        <taxon>Brassica</taxon>
    </lineage>
</organism>